<sequence>MPRTRQPAVAPHADQGLNLATIFPPEICQLILDHLLVLAQSDTFLAFHLMYTCTDMLNSVSPYLYKRVTLHEGNTEKFFYGLADGKMKKGEVKGWQNDGRRLEKKSAVARRLVWLSMVRRVEIMDAEAFVKCITALKALLKRPLGTREEPPHLFFWRPHESNAHEKPVLRLSPRVAPPGTIFTGSSRYKHIRNFKQLARSFTVELDCEDYEDFEDQLAVTARSYDQPYHSASLYRSVFCGAKDMIVTNVTIRNLHHFQLIRCQRRLNRMLVILKSEGDDHRQLVTKLADDIAAETILEEAQVTIQGYRFKPAETAFEIESLMNETFAAGVAEWNSKYSPGREVNFEVL</sequence>
<dbReference type="AlphaFoldDB" id="A0A1E3JXN4"/>
<protein>
    <submittedName>
        <fullName evidence="1">Uncharacterized protein</fullName>
    </submittedName>
</protein>
<organism evidence="1 2">
    <name type="scientific">Cryptococcus amylolentus CBS 6273</name>
    <dbReference type="NCBI Taxonomy" id="1296118"/>
    <lineage>
        <taxon>Eukaryota</taxon>
        <taxon>Fungi</taxon>
        <taxon>Dikarya</taxon>
        <taxon>Basidiomycota</taxon>
        <taxon>Agaricomycotina</taxon>
        <taxon>Tremellomycetes</taxon>
        <taxon>Tremellales</taxon>
        <taxon>Cryptococcaceae</taxon>
        <taxon>Cryptococcus</taxon>
    </lineage>
</organism>
<dbReference type="Proteomes" id="UP000095149">
    <property type="component" value="Unassembled WGS sequence"/>
</dbReference>
<proteinExistence type="predicted"/>
<comment type="caution">
    <text evidence="1">The sequence shown here is derived from an EMBL/GenBank/DDBJ whole genome shotgun (WGS) entry which is preliminary data.</text>
</comment>
<gene>
    <name evidence="1" type="ORF">I350_05568</name>
</gene>
<name>A0A1E3JXN4_9TREE</name>
<accession>A0A1E3JXN4</accession>
<evidence type="ECO:0000313" key="2">
    <source>
        <dbReference type="Proteomes" id="UP000095149"/>
    </source>
</evidence>
<dbReference type="EMBL" id="MEKH01000008">
    <property type="protein sequence ID" value="ODO04957.1"/>
    <property type="molecule type" value="Genomic_DNA"/>
</dbReference>
<reference evidence="1 2" key="1">
    <citation type="submission" date="2016-06" db="EMBL/GenBank/DDBJ databases">
        <title>Evolution of pathogenesis and genome organization in the Tremellales.</title>
        <authorList>
            <person name="Cuomo C."/>
            <person name="Litvintseva A."/>
            <person name="Heitman J."/>
            <person name="Chen Y."/>
            <person name="Sun S."/>
            <person name="Springer D."/>
            <person name="Dromer F."/>
            <person name="Young S."/>
            <person name="Zeng Q."/>
            <person name="Chapman S."/>
            <person name="Gujja S."/>
            <person name="Saif S."/>
            <person name="Birren B."/>
        </authorList>
    </citation>
    <scope>NUCLEOTIDE SEQUENCE [LARGE SCALE GENOMIC DNA]</scope>
    <source>
        <strain evidence="1 2">CBS 6273</strain>
    </source>
</reference>
<evidence type="ECO:0000313" key="1">
    <source>
        <dbReference type="EMBL" id="ODO04957.1"/>
    </source>
</evidence>